<keyword evidence="5" id="KW-1185">Reference proteome</keyword>
<dbReference type="Pfam" id="PF07716">
    <property type="entry name" value="bZIP_2"/>
    <property type="match status" value="1"/>
</dbReference>
<accession>A0A0L0HNW0</accession>
<dbReference type="PROSITE" id="PS50217">
    <property type="entry name" value="BZIP"/>
    <property type="match status" value="1"/>
</dbReference>
<feature type="compositionally biased region" description="Low complexity" evidence="2">
    <location>
        <begin position="15"/>
        <end position="46"/>
    </location>
</feature>
<organism evidence="4 5">
    <name type="scientific">Spizellomyces punctatus (strain DAOM BR117)</name>
    <dbReference type="NCBI Taxonomy" id="645134"/>
    <lineage>
        <taxon>Eukaryota</taxon>
        <taxon>Fungi</taxon>
        <taxon>Fungi incertae sedis</taxon>
        <taxon>Chytridiomycota</taxon>
        <taxon>Chytridiomycota incertae sedis</taxon>
        <taxon>Chytridiomycetes</taxon>
        <taxon>Spizellomycetales</taxon>
        <taxon>Spizellomycetaceae</taxon>
        <taxon>Spizellomyces</taxon>
    </lineage>
</organism>
<evidence type="ECO:0000259" key="3">
    <source>
        <dbReference type="PROSITE" id="PS50217"/>
    </source>
</evidence>
<dbReference type="EMBL" id="KQ257452">
    <property type="protein sequence ID" value="KND02743.1"/>
    <property type="molecule type" value="Genomic_DNA"/>
</dbReference>
<dbReference type="Gene3D" id="3.30.160.60">
    <property type="entry name" value="Classic Zinc Finger"/>
    <property type="match status" value="1"/>
</dbReference>
<dbReference type="OrthoDB" id="2150448at2759"/>
<evidence type="ECO:0000313" key="4">
    <source>
        <dbReference type="EMBL" id="KND02743.1"/>
    </source>
</evidence>
<dbReference type="VEuPathDB" id="FungiDB:SPPG_01826"/>
<protein>
    <recommendedName>
        <fullName evidence="3">BZIP domain-containing protein</fullName>
    </recommendedName>
</protein>
<sequence>MGELDHPVPPPTPLSPHHCAPSASARSSFSSQTSGTSTSSRNQTRTPTPPVQEPQRTRKRNLDAAVSLPADATVLKPPSVIDGGNFHPNQIDQRTLHNGALPSTTPQLLPRLPPVNDLNLNSSRQLYPWDMKLPDIQQPHILNPPAHSVSLPSLGPLTTSQFRDVDLDSTRTKRARKANMAPNLLKPIQPILSQLVPTLVNPSSLSPVMTSMPQRQEPQSYSGRDSGSSDDPPKSQSQDHDSDSENGIMDRGANVASSLKRKRNASDEYDVKESKLAHKRKMNAEAARRCRERKAQRIQSLEDQITTVEQSNAELIMRNAILENERRAWKTTETSLRDRVSNLEDRCKELEAQLQNARMGLLFHAASQTGSGLGSPISPEAELEESQGALKQEGTNKVDTKDESVVEAPVVGTET</sequence>
<dbReference type="RefSeq" id="XP_016610782.1">
    <property type="nucleotide sequence ID" value="XM_016750138.1"/>
</dbReference>
<dbReference type="AlphaFoldDB" id="A0A0L0HNW0"/>
<proteinExistence type="predicted"/>
<feature type="compositionally biased region" description="Basic and acidic residues" evidence="2">
    <location>
        <begin position="394"/>
        <end position="404"/>
    </location>
</feature>
<dbReference type="Proteomes" id="UP000053201">
    <property type="component" value="Unassembled WGS sequence"/>
</dbReference>
<name>A0A0L0HNW0_SPIPD</name>
<dbReference type="CDD" id="cd12193">
    <property type="entry name" value="bZIP_GCN4"/>
    <property type="match status" value="1"/>
</dbReference>
<feature type="region of interest" description="Disordered" evidence="2">
    <location>
        <begin position="206"/>
        <end position="284"/>
    </location>
</feature>
<feature type="compositionally biased region" description="Low complexity" evidence="2">
    <location>
        <begin position="218"/>
        <end position="230"/>
    </location>
</feature>
<feature type="compositionally biased region" description="Basic and acidic residues" evidence="2">
    <location>
        <begin position="264"/>
        <end position="284"/>
    </location>
</feature>
<dbReference type="GO" id="GO:0003700">
    <property type="term" value="F:DNA-binding transcription factor activity"/>
    <property type="evidence" value="ECO:0007669"/>
    <property type="project" value="InterPro"/>
</dbReference>
<dbReference type="SUPFAM" id="SSF57959">
    <property type="entry name" value="Leucine zipper domain"/>
    <property type="match status" value="1"/>
</dbReference>
<keyword evidence="1" id="KW-0175">Coiled coil</keyword>
<evidence type="ECO:0000313" key="5">
    <source>
        <dbReference type="Proteomes" id="UP000053201"/>
    </source>
</evidence>
<evidence type="ECO:0000256" key="2">
    <source>
        <dbReference type="SAM" id="MobiDB-lite"/>
    </source>
</evidence>
<feature type="region of interest" description="Disordered" evidence="2">
    <location>
        <begin position="1"/>
        <end position="106"/>
    </location>
</feature>
<dbReference type="InParanoid" id="A0A0L0HNW0"/>
<feature type="compositionally biased region" description="Basic and acidic residues" evidence="2">
    <location>
        <begin position="231"/>
        <end position="243"/>
    </location>
</feature>
<dbReference type="SMART" id="SM00338">
    <property type="entry name" value="BRLZ"/>
    <property type="match status" value="1"/>
</dbReference>
<dbReference type="InterPro" id="IPR004827">
    <property type="entry name" value="bZIP"/>
</dbReference>
<feature type="region of interest" description="Disordered" evidence="2">
    <location>
        <begin position="368"/>
        <end position="415"/>
    </location>
</feature>
<dbReference type="GeneID" id="27685462"/>
<gene>
    <name evidence="4" type="ORF">SPPG_01826</name>
</gene>
<dbReference type="InterPro" id="IPR046347">
    <property type="entry name" value="bZIP_sf"/>
</dbReference>
<reference evidence="4 5" key="1">
    <citation type="submission" date="2009-08" db="EMBL/GenBank/DDBJ databases">
        <title>The Genome Sequence of Spizellomyces punctatus strain DAOM BR117.</title>
        <authorList>
            <consortium name="The Broad Institute Genome Sequencing Platform"/>
            <person name="Russ C."/>
            <person name="Cuomo C."/>
            <person name="Shea T."/>
            <person name="Young S.K."/>
            <person name="Zeng Q."/>
            <person name="Koehrsen M."/>
            <person name="Haas B."/>
            <person name="Borodovsky M."/>
            <person name="Guigo R."/>
            <person name="Alvarado L."/>
            <person name="Berlin A."/>
            <person name="Bochicchio J."/>
            <person name="Borenstein D."/>
            <person name="Chapman S."/>
            <person name="Chen Z."/>
            <person name="Engels R."/>
            <person name="Freedman E."/>
            <person name="Gellesch M."/>
            <person name="Goldberg J."/>
            <person name="Griggs A."/>
            <person name="Gujja S."/>
            <person name="Heiman D."/>
            <person name="Hepburn T."/>
            <person name="Howarth C."/>
            <person name="Jen D."/>
            <person name="Larson L."/>
            <person name="Lewis B."/>
            <person name="Mehta T."/>
            <person name="Park D."/>
            <person name="Pearson M."/>
            <person name="Roberts A."/>
            <person name="Saif S."/>
            <person name="Shenoy N."/>
            <person name="Sisk P."/>
            <person name="Stolte C."/>
            <person name="Sykes S."/>
            <person name="Thomson T."/>
            <person name="Walk T."/>
            <person name="White J."/>
            <person name="Yandava C."/>
            <person name="Burger G."/>
            <person name="Gray M.W."/>
            <person name="Holland P.W.H."/>
            <person name="King N."/>
            <person name="Lang F.B.F."/>
            <person name="Roger A.J."/>
            <person name="Ruiz-Trillo I."/>
            <person name="Lander E."/>
            <person name="Nusbaum C."/>
        </authorList>
    </citation>
    <scope>NUCLEOTIDE SEQUENCE [LARGE SCALE GENOMIC DNA]</scope>
    <source>
        <strain evidence="4 5">DAOM BR117</strain>
    </source>
</reference>
<feature type="compositionally biased region" description="Polar residues" evidence="2">
    <location>
        <begin position="206"/>
        <end position="217"/>
    </location>
</feature>
<feature type="coiled-coil region" evidence="1">
    <location>
        <begin position="284"/>
        <end position="360"/>
    </location>
</feature>
<evidence type="ECO:0000256" key="1">
    <source>
        <dbReference type="SAM" id="Coils"/>
    </source>
</evidence>
<feature type="domain" description="BZIP" evidence="3">
    <location>
        <begin position="273"/>
        <end position="336"/>
    </location>
</feature>